<organism evidence="1 2">
    <name type="scientific">Dyella nitratireducens</name>
    <dbReference type="NCBI Taxonomy" id="1849580"/>
    <lineage>
        <taxon>Bacteria</taxon>
        <taxon>Pseudomonadati</taxon>
        <taxon>Pseudomonadota</taxon>
        <taxon>Gammaproteobacteria</taxon>
        <taxon>Lysobacterales</taxon>
        <taxon>Rhodanobacteraceae</taxon>
        <taxon>Dyella</taxon>
    </lineage>
</organism>
<accession>A0ABQ1FY56</accession>
<dbReference type="Proteomes" id="UP000620046">
    <property type="component" value="Unassembled WGS sequence"/>
</dbReference>
<proteinExistence type="predicted"/>
<name>A0ABQ1FY56_9GAMM</name>
<gene>
    <name evidence="1" type="ORF">GCM10010981_22380</name>
</gene>
<keyword evidence="2" id="KW-1185">Reference proteome</keyword>
<comment type="caution">
    <text evidence="1">The sequence shown here is derived from an EMBL/GenBank/DDBJ whole genome shotgun (WGS) entry which is preliminary data.</text>
</comment>
<sequence>MGNTSVYNINGSYDAHFGKEAKFWRDGNLTTVSGNGPYNVSIGNKQYVGNGPYYFTYGPPVPDGSSRTVVTSIK</sequence>
<reference evidence="2" key="1">
    <citation type="journal article" date="2019" name="Int. J. Syst. Evol. Microbiol.">
        <title>The Global Catalogue of Microorganisms (GCM) 10K type strain sequencing project: providing services to taxonomists for standard genome sequencing and annotation.</title>
        <authorList>
            <consortium name="The Broad Institute Genomics Platform"/>
            <consortium name="The Broad Institute Genome Sequencing Center for Infectious Disease"/>
            <person name="Wu L."/>
            <person name="Ma J."/>
        </authorList>
    </citation>
    <scope>NUCLEOTIDE SEQUENCE [LARGE SCALE GENOMIC DNA]</scope>
    <source>
        <strain evidence="2">CGMCC 1.15439</strain>
    </source>
</reference>
<protein>
    <submittedName>
        <fullName evidence="1">Uncharacterized protein</fullName>
    </submittedName>
</protein>
<dbReference type="EMBL" id="BMJA01000002">
    <property type="protein sequence ID" value="GGA33013.1"/>
    <property type="molecule type" value="Genomic_DNA"/>
</dbReference>
<evidence type="ECO:0000313" key="2">
    <source>
        <dbReference type="Proteomes" id="UP000620046"/>
    </source>
</evidence>
<evidence type="ECO:0000313" key="1">
    <source>
        <dbReference type="EMBL" id="GGA33013.1"/>
    </source>
</evidence>